<sequence>MLVLAKIRTDQKRRQPDTGVIQKSNELIADIENELEAASIAYVQVRLRYNHSGFHALNQSVQTHGTTDWQTQLETTVTGIIKRQALSVPSRSSIFSESRSPLFRLVASYWGPLRAREIFLDGSSGQTNSLIVPSNAQLNGHQDTKVAKSCFALQRATKPSPATPLPRKQPGSQAPPSDHEEDPARKIWIEMRRKTSRSRKNPQTSTADEMAAKETPPIPGRTSIYAGSLKFKSDVDRRRQMIRDVALRNKRSIGADSLKSLVPSLMNLDISGGEPWGDSSSTTSNKENVPPERRKEGRWSIAGWW</sequence>
<name>A0AAN7UXY9_9PEZI</name>
<comment type="caution">
    <text evidence="3">The sequence shown here is derived from an EMBL/GenBank/DDBJ whole genome shotgun (WGS) entry which is preliminary data.</text>
</comment>
<feature type="coiled-coil region" evidence="1">
    <location>
        <begin position="21"/>
        <end position="48"/>
    </location>
</feature>
<accession>A0AAN7UXY9</accession>
<dbReference type="Proteomes" id="UP001305414">
    <property type="component" value="Unassembled WGS sequence"/>
</dbReference>
<evidence type="ECO:0000313" key="4">
    <source>
        <dbReference type="Proteomes" id="UP001305414"/>
    </source>
</evidence>
<keyword evidence="4" id="KW-1185">Reference proteome</keyword>
<feature type="region of interest" description="Disordered" evidence="2">
    <location>
        <begin position="267"/>
        <end position="305"/>
    </location>
</feature>
<evidence type="ECO:0000256" key="2">
    <source>
        <dbReference type="SAM" id="MobiDB-lite"/>
    </source>
</evidence>
<gene>
    <name evidence="3" type="ORF">RRF57_010254</name>
</gene>
<organism evidence="3 4">
    <name type="scientific">Xylaria bambusicola</name>
    <dbReference type="NCBI Taxonomy" id="326684"/>
    <lineage>
        <taxon>Eukaryota</taxon>
        <taxon>Fungi</taxon>
        <taxon>Dikarya</taxon>
        <taxon>Ascomycota</taxon>
        <taxon>Pezizomycotina</taxon>
        <taxon>Sordariomycetes</taxon>
        <taxon>Xylariomycetidae</taxon>
        <taxon>Xylariales</taxon>
        <taxon>Xylariaceae</taxon>
        <taxon>Xylaria</taxon>
    </lineage>
</organism>
<evidence type="ECO:0000256" key="1">
    <source>
        <dbReference type="SAM" id="Coils"/>
    </source>
</evidence>
<evidence type="ECO:0000313" key="3">
    <source>
        <dbReference type="EMBL" id="KAK5634541.1"/>
    </source>
</evidence>
<protein>
    <submittedName>
        <fullName evidence="3">Uncharacterized protein</fullName>
    </submittedName>
</protein>
<dbReference type="EMBL" id="JAWHQM010000042">
    <property type="protein sequence ID" value="KAK5634541.1"/>
    <property type="molecule type" value="Genomic_DNA"/>
</dbReference>
<feature type="region of interest" description="Disordered" evidence="2">
    <location>
        <begin position="156"/>
        <end position="225"/>
    </location>
</feature>
<dbReference type="AlphaFoldDB" id="A0AAN7UXY9"/>
<proteinExistence type="predicted"/>
<feature type="compositionally biased region" description="Polar residues" evidence="2">
    <location>
        <begin position="278"/>
        <end position="287"/>
    </location>
</feature>
<reference evidence="3 4" key="1">
    <citation type="submission" date="2023-10" db="EMBL/GenBank/DDBJ databases">
        <title>Draft genome sequence of Xylaria bambusicola isolate GMP-LS, the root and basal stem rot pathogen of sugarcane in Indonesia.</title>
        <authorList>
            <person name="Selvaraj P."/>
            <person name="Muralishankar V."/>
            <person name="Muruganantham S."/>
            <person name="Sp S."/>
            <person name="Haryani S."/>
            <person name="Lau K.J.X."/>
            <person name="Naqvi N.I."/>
        </authorList>
    </citation>
    <scope>NUCLEOTIDE SEQUENCE [LARGE SCALE GENOMIC DNA]</scope>
    <source>
        <strain evidence="3">GMP-LS</strain>
    </source>
</reference>
<feature type="compositionally biased region" description="Basic and acidic residues" evidence="2">
    <location>
        <begin position="289"/>
        <end position="298"/>
    </location>
</feature>
<keyword evidence="1" id="KW-0175">Coiled coil</keyword>
<feature type="compositionally biased region" description="Basic and acidic residues" evidence="2">
    <location>
        <begin position="182"/>
        <end position="193"/>
    </location>
</feature>